<feature type="compositionally biased region" description="Low complexity" evidence="1">
    <location>
        <begin position="92"/>
        <end position="101"/>
    </location>
</feature>
<protein>
    <submittedName>
        <fullName evidence="2">Uncharacterized protein</fullName>
    </submittedName>
</protein>
<name>A0AAV7QBB3_PLEWA</name>
<sequence>MPRPRVEEGGGGVPATRGIVGPAGRAEAVTENSEEGKEHVTSDRLEFLSILEVNSAGEKSQPHMRSKQRKMTLRTCHSRARGGRRDGRRSRSPPGSLSRAAGAPTQR</sequence>
<dbReference type="Proteomes" id="UP001066276">
    <property type="component" value="Chromosome 6"/>
</dbReference>
<organism evidence="2 3">
    <name type="scientific">Pleurodeles waltl</name>
    <name type="common">Iberian ribbed newt</name>
    <dbReference type="NCBI Taxonomy" id="8319"/>
    <lineage>
        <taxon>Eukaryota</taxon>
        <taxon>Metazoa</taxon>
        <taxon>Chordata</taxon>
        <taxon>Craniata</taxon>
        <taxon>Vertebrata</taxon>
        <taxon>Euteleostomi</taxon>
        <taxon>Amphibia</taxon>
        <taxon>Batrachia</taxon>
        <taxon>Caudata</taxon>
        <taxon>Salamandroidea</taxon>
        <taxon>Salamandridae</taxon>
        <taxon>Pleurodelinae</taxon>
        <taxon>Pleurodeles</taxon>
    </lineage>
</organism>
<gene>
    <name evidence="2" type="ORF">NDU88_004114</name>
</gene>
<feature type="compositionally biased region" description="Basic and acidic residues" evidence="1">
    <location>
        <begin position="34"/>
        <end position="46"/>
    </location>
</feature>
<reference evidence="2" key="1">
    <citation type="journal article" date="2022" name="bioRxiv">
        <title>Sequencing and chromosome-scale assembly of the giantPleurodeles waltlgenome.</title>
        <authorList>
            <person name="Brown T."/>
            <person name="Elewa A."/>
            <person name="Iarovenko S."/>
            <person name="Subramanian E."/>
            <person name="Araus A.J."/>
            <person name="Petzold A."/>
            <person name="Susuki M."/>
            <person name="Suzuki K.-i.T."/>
            <person name="Hayashi T."/>
            <person name="Toyoda A."/>
            <person name="Oliveira C."/>
            <person name="Osipova E."/>
            <person name="Leigh N.D."/>
            <person name="Simon A."/>
            <person name="Yun M.H."/>
        </authorList>
    </citation>
    <scope>NUCLEOTIDE SEQUENCE</scope>
    <source>
        <strain evidence="2">20211129_DDA</strain>
        <tissue evidence="2">Liver</tissue>
    </source>
</reference>
<feature type="region of interest" description="Disordered" evidence="1">
    <location>
        <begin position="1"/>
        <end position="107"/>
    </location>
</feature>
<dbReference type="AlphaFoldDB" id="A0AAV7QBB3"/>
<comment type="caution">
    <text evidence="2">The sequence shown here is derived from an EMBL/GenBank/DDBJ whole genome shotgun (WGS) entry which is preliminary data.</text>
</comment>
<evidence type="ECO:0000313" key="2">
    <source>
        <dbReference type="EMBL" id="KAJ1137716.1"/>
    </source>
</evidence>
<dbReference type="EMBL" id="JANPWB010000010">
    <property type="protein sequence ID" value="KAJ1137716.1"/>
    <property type="molecule type" value="Genomic_DNA"/>
</dbReference>
<evidence type="ECO:0000256" key="1">
    <source>
        <dbReference type="SAM" id="MobiDB-lite"/>
    </source>
</evidence>
<proteinExistence type="predicted"/>
<evidence type="ECO:0000313" key="3">
    <source>
        <dbReference type="Proteomes" id="UP001066276"/>
    </source>
</evidence>
<feature type="compositionally biased region" description="Basic residues" evidence="1">
    <location>
        <begin position="62"/>
        <end position="91"/>
    </location>
</feature>
<keyword evidence="3" id="KW-1185">Reference proteome</keyword>
<accession>A0AAV7QBB3</accession>